<dbReference type="PANTHER" id="PTHR42939">
    <property type="entry name" value="ABC TRANSPORTER ATP-BINDING PROTEIN ALBC-RELATED"/>
    <property type="match status" value="1"/>
</dbReference>
<evidence type="ECO:0000256" key="3">
    <source>
        <dbReference type="ARBA" id="ARBA00022840"/>
    </source>
</evidence>
<evidence type="ECO:0000313" key="5">
    <source>
        <dbReference type="EMBL" id="BBB33468.1"/>
    </source>
</evidence>
<gene>
    <name evidence="5" type="ORF">TTHT_2027</name>
</gene>
<accession>A0A7R6PGQ8</accession>
<reference evidence="5 6" key="1">
    <citation type="journal article" date="2012" name="Extremophiles">
        <title>Thermotomaculum hydrothermale gen. nov., sp. nov., a novel heterotrophic thermophile within the phylum Acidobacteria from a deep-sea hydrothermal vent chimney in the Southern Okinawa Trough.</title>
        <authorList>
            <person name="Izumi H."/>
            <person name="Nunoura T."/>
            <person name="Miyazaki M."/>
            <person name="Mino S."/>
            <person name="Toki T."/>
            <person name="Takai K."/>
            <person name="Sako Y."/>
            <person name="Sawabe T."/>
            <person name="Nakagawa S."/>
        </authorList>
    </citation>
    <scope>NUCLEOTIDE SEQUENCE [LARGE SCALE GENOMIC DNA]</scope>
    <source>
        <strain evidence="5 6">AC55</strain>
    </source>
</reference>
<proteinExistence type="predicted"/>
<dbReference type="SMART" id="SM00382">
    <property type="entry name" value="AAA"/>
    <property type="match status" value="1"/>
</dbReference>
<feature type="domain" description="ABC transporter" evidence="4">
    <location>
        <begin position="6"/>
        <end position="228"/>
    </location>
</feature>
<dbReference type="InterPro" id="IPR003439">
    <property type="entry name" value="ABC_transporter-like_ATP-bd"/>
</dbReference>
<dbReference type="PROSITE" id="PS50893">
    <property type="entry name" value="ABC_TRANSPORTER_2"/>
    <property type="match status" value="1"/>
</dbReference>
<dbReference type="PANTHER" id="PTHR42939:SF1">
    <property type="entry name" value="ABC TRANSPORTER ATP-BINDING PROTEIN ALBC-RELATED"/>
    <property type="match status" value="1"/>
</dbReference>
<dbReference type="InterPro" id="IPR027417">
    <property type="entry name" value="P-loop_NTPase"/>
</dbReference>
<dbReference type="Pfam" id="PF00005">
    <property type="entry name" value="ABC_tran"/>
    <property type="match status" value="1"/>
</dbReference>
<sequence length="235" mass="26667">MENYVISLKNIAKSYNGYFALNNISLDFEYGVIAGIVGPNGAGKSTLMKIISGLIPHYSGVVEVDGIENPSFFERVEKISFLPEDLILYPSFKVREFVNFVEESAGKSFDELKLALGINSVLDKHIFSLSKGYKQRLKLFFALANDKRIILLDEPFDGFDPIQLIEIIDFLKNENKRGRTFVISIHDLNNAEKVCNYFVLLKNGKIVEKGDLNFLCEKYKVQNCSLEEVFIEALK</sequence>
<evidence type="ECO:0000256" key="2">
    <source>
        <dbReference type="ARBA" id="ARBA00022741"/>
    </source>
</evidence>
<evidence type="ECO:0000313" key="6">
    <source>
        <dbReference type="Proteomes" id="UP000595564"/>
    </source>
</evidence>
<name>A0A7R6PGQ8_9BACT</name>
<dbReference type="Proteomes" id="UP000595564">
    <property type="component" value="Chromosome"/>
</dbReference>
<keyword evidence="2" id="KW-0547">Nucleotide-binding</keyword>
<dbReference type="SUPFAM" id="SSF52540">
    <property type="entry name" value="P-loop containing nucleoside triphosphate hydrolases"/>
    <property type="match status" value="1"/>
</dbReference>
<keyword evidence="1" id="KW-0813">Transport</keyword>
<organism evidence="5 6">
    <name type="scientific">Thermotomaculum hydrothermale</name>
    <dbReference type="NCBI Taxonomy" id="981385"/>
    <lineage>
        <taxon>Bacteria</taxon>
        <taxon>Pseudomonadati</taxon>
        <taxon>Acidobacteriota</taxon>
        <taxon>Holophagae</taxon>
        <taxon>Thermotomaculales</taxon>
        <taxon>Thermotomaculaceae</taxon>
        <taxon>Thermotomaculum</taxon>
    </lineage>
</organism>
<dbReference type="CDD" id="cd03230">
    <property type="entry name" value="ABC_DR_subfamily_A"/>
    <property type="match status" value="1"/>
</dbReference>
<dbReference type="InterPro" id="IPR051782">
    <property type="entry name" value="ABC_Transporter_VariousFunc"/>
</dbReference>
<dbReference type="EMBL" id="AP017470">
    <property type="protein sequence ID" value="BBB33468.1"/>
    <property type="molecule type" value="Genomic_DNA"/>
</dbReference>
<dbReference type="InterPro" id="IPR003593">
    <property type="entry name" value="AAA+_ATPase"/>
</dbReference>
<protein>
    <submittedName>
        <fullName evidence="5">Antibiotic transport system ATP-binding protein</fullName>
    </submittedName>
</protein>
<dbReference type="KEGG" id="thyd:TTHT_2027"/>
<dbReference type="GO" id="GO:0016887">
    <property type="term" value="F:ATP hydrolysis activity"/>
    <property type="evidence" value="ECO:0007669"/>
    <property type="project" value="InterPro"/>
</dbReference>
<evidence type="ECO:0000256" key="1">
    <source>
        <dbReference type="ARBA" id="ARBA00022448"/>
    </source>
</evidence>
<dbReference type="GO" id="GO:0005524">
    <property type="term" value="F:ATP binding"/>
    <property type="evidence" value="ECO:0007669"/>
    <property type="project" value="UniProtKB-KW"/>
</dbReference>
<dbReference type="RefSeq" id="WP_201327778.1">
    <property type="nucleotide sequence ID" value="NZ_AP017470.1"/>
</dbReference>
<dbReference type="AlphaFoldDB" id="A0A7R6PGQ8"/>
<dbReference type="Gene3D" id="3.40.50.300">
    <property type="entry name" value="P-loop containing nucleotide triphosphate hydrolases"/>
    <property type="match status" value="1"/>
</dbReference>
<evidence type="ECO:0000259" key="4">
    <source>
        <dbReference type="PROSITE" id="PS50893"/>
    </source>
</evidence>
<keyword evidence="3 5" id="KW-0067">ATP-binding</keyword>
<keyword evidence="6" id="KW-1185">Reference proteome</keyword>